<reference evidence="1 2" key="1">
    <citation type="submission" date="2019-11" db="EMBL/GenBank/DDBJ databases">
        <authorList>
            <person name="Holert J."/>
        </authorList>
    </citation>
    <scope>NUCLEOTIDE SEQUENCE [LARGE SCALE GENOMIC DNA]</scope>
    <source>
        <strain evidence="1">BC5_2</strain>
    </source>
</reference>
<sequence length="111" mass="12314">MSLLDTLNNQPETVQFADVIAHIESNYNYTPTRFTNADAVNDAGTNEGSCKIFAFAQLNNLPEAQTLMLFGDFYRKDVLENPEGTDHANIRNFIQHGWAGINFDGTALSAK</sequence>
<name>A0A5S9N6K5_9GAMM</name>
<dbReference type="AlphaFoldDB" id="A0A5S9N6K5"/>
<gene>
    <name evidence="1" type="ORF">DPBNPPHM_00799</name>
</gene>
<protein>
    <recommendedName>
        <fullName evidence="3">HopJ type III effector protein</fullName>
    </recommendedName>
</protein>
<evidence type="ECO:0008006" key="3">
    <source>
        <dbReference type="Google" id="ProtNLM"/>
    </source>
</evidence>
<evidence type="ECO:0000313" key="1">
    <source>
        <dbReference type="EMBL" id="CAA0084928.1"/>
    </source>
</evidence>
<dbReference type="Gene3D" id="3.20.160.10">
    <property type="entry name" value="vpa0580 domain like"/>
    <property type="match status" value="1"/>
</dbReference>
<organism evidence="1 2">
    <name type="scientific">BD1-7 clade bacterium</name>
    <dbReference type="NCBI Taxonomy" id="2029982"/>
    <lineage>
        <taxon>Bacteria</taxon>
        <taxon>Pseudomonadati</taxon>
        <taxon>Pseudomonadota</taxon>
        <taxon>Gammaproteobacteria</taxon>
        <taxon>Cellvibrionales</taxon>
        <taxon>Spongiibacteraceae</taxon>
        <taxon>BD1-7 clade</taxon>
    </lineage>
</organism>
<dbReference type="OrthoDB" id="9790826at2"/>
<dbReference type="EMBL" id="CACSII010000001">
    <property type="protein sequence ID" value="CAA0084928.1"/>
    <property type="molecule type" value="Genomic_DNA"/>
</dbReference>
<evidence type="ECO:0000313" key="2">
    <source>
        <dbReference type="Proteomes" id="UP000434580"/>
    </source>
</evidence>
<dbReference type="Pfam" id="PF08888">
    <property type="entry name" value="HopJ"/>
    <property type="match status" value="1"/>
</dbReference>
<accession>A0A5S9N6K5</accession>
<proteinExistence type="predicted"/>
<dbReference type="InterPro" id="IPR014984">
    <property type="entry name" value="HopJ"/>
</dbReference>
<dbReference type="InterPro" id="IPR038604">
    <property type="entry name" value="HopJ_sf"/>
</dbReference>
<dbReference type="Proteomes" id="UP000434580">
    <property type="component" value="Unassembled WGS sequence"/>
</dbReference>